<feature type="region of interest" description="Disordered" evidence="1">
    <location>
        <begin position="78"/>
        <end position="131"/>
    </location>
</feature>
<gene>
    <name evidence="3" type="ORF">L210DRAFT_3504413</name>
</gene>
<feature type="compositionally biased region" description="Basic and acidic residues" evidence="1">
    <location>
        <begin position="358"/>
        <end position="373"/>
    </location>
</feature>
<dbReference type="Pfam" id="PF13391">
    <property type="entry name" value="HNH_2"/>
    <property type="match status" value="1"/>
</dbReference>
<proteinExistence type="predicted"/>
<feature type="domain" description="HNH nuclease" evidence="2">
    <location>
        <begin position="140"/>
        <end position="202"/>
    </location>
</feature>
<sequence length="521" mass="59142">MGEQSTSLSAVDPAVWTGQVENNGTQEVDKADMGINVQPESTALQQPESSMPPKSRSQTARSQLSTLPILEEGIETLELGDDIPSRAQQSSPEYDPAAERREAKGTATNTTPRRRKMKTSTIRTEQREGALKADPHEGRCLITNRPKPVDLCHLVARATDHETLTKLEYVWEEGYQQLNVDSKRNLLHLRADWHRLFDTSEWMLVPHGDVIQKLKEFYLEKKCKTKDLAKLFVKKSYWYYVLPSPTLKEPICRWPDVNGDNHETLFPPFADLGLLESHIHPQFVIFNTGQKLRDLSADGYIDMTSVLMQIVPRENDAPHMLRDLLLLYRTWTKANIPADYCNLTGTSKRARPPSEGGNDDRSQHDPPPKREGLRSATRSQGQGSQGAADRYAGGQQRAILPFRTPEDSEDDSSSITDDTVVEDDTDWMEYIHKWQKESDGVAGKRESGELHDSRDEQLTAYSDEHARTPPSPGVWDSWKPTWGSPSRDPKISDRSRFSSNDWAVFKNDVYLTRLEYPQVDL</sequence>
<name>A0AAD4BV08_BOLED</name>
<keyword evidence="4" id="KW-1185">Reference proteome</keyword>
<dbReference type="InterPro" id="IPR003615">
    <property type="entry name" value="HNH_nuc"/>
</dbReference>
<feature type="compositionally biased region" description="Basic and acidic residues" evidence="1">
    <location>
        <begin position="438"/>
        <end position="467"/>
    </location>
</feature>
<reference evidence="3" key="2">
    <citation type="journal article" date="2020" name="Nat. Commun.">
        <title>Large-scale genome sequencing of mycorrhizal fungi provides insights into the early evolution of symbiotic traits.</title>
        <authorList>
            <person name="Miyauchi S."/>
            <person name="Kiss E."/>
            <person name="Kuo A."/>
            <person name="Drula E."/>
            <person name="Kohler A."/>
            <person name="Sanchez-Garcia M."/>
            <person name="Morin E."/>
            <person name="Andreopoulos B."/>
            <person name="Barry K.W."/>
            <person name="Bonito G."/>
            <person name="Buee M."/>
            <person name="Carver A."/>
            <person name="Chen C."/>
            <person name="Cichocki N."/>
            <person name="Clum A."/>
            <person name="Culley D."/>
            <person name="Crous P.W."/>
            <person name="Fauchery L."/>
            <person name="Girlanda M."/>
            <person name="Hayes R.D."/>
            <person name="Keri Z."/>
            <person name="LaButti K."/>
            <person name="Lipzen A."/>
            <person name="Lombard V."/>
            <person name="Magnuson J."/>
            <person name="Maillard F."/>
            <person name="Murat C."/>
            <person name="Nolan M."/>
            <person name="Ohm R.A."/>
            <person name="Pangilinan J."/>
            <person name="Pereira M.F."/>
            <person name="Perotto S."/>
            <person name="Peter M."/>
            <person name="Pfister S."/>
            <person name="Riley R."/>
            <person name="Sitrit Y."/>
            <person name="Stielow J.B."/>
            <person name="Szollosi G."/>
            <person name="Zifcakova L."/>
            <person name="Stursova M."/>
            <person name="Spatafora J.W."/>
            <person name="Tedersoo L."/>
            <person name="Vaario L.M."/>
            <person name="Yamada A."/>
            <person name="Yan M."/>
            <person name="Wang P."/>
            <person name="Xu J."/>
            <person name="Bruns T."/>
            <person name="Baldrian P."/>
            <person name="Vilgalys R."/>
            <person name="Dunand C."/>
            <person name="Henrissat B."/>
            <person name="Grigoriev I.V."/>
            <person name="Hibbett D."/>
            <person name="Nagy L.G."/>
            <person name="Martin F.M."/>
        </authorList>
    </citation>
    <scope>NUCLEOTIDE SEQUENCE</scope>
    <source>
        <strain evidence="3">BED1</strain>
    </source>
</reference>
<accession>A0AAD4BV08</accession>
<comment type="caution">
    <text evidence="3">The sequence shown here is derived from an EMBL/GenBank/DDBJ whole genome shotgun (WGS) entry which is preliminary data.</text>
</comment>
<dbReference type="AlphaFoldDB" id="A0AAD4BV08"/>
<feature type="region of interest" description="Disordered" evidence="1">
    <location>
        <begin position="1"/>
        <end position="63"/>
    </location>
</feature>
<protein>
    <recommendedName>
        <fullName evidence="2">HNH nuclease domain-containing protein</fullName>
    </recommendedName>
</protein>
<dbReference type="Proteomes" id="UP001194468">
    <property type="component" value="Unassembled WGS sequence"/>
</dbReference>
<dbReference type="EMBL" id="WHUW01000013">
    <property type="protein sequence ID" value="KAF8440088.1"/>
    <property type="molecule type" value="Genomic_DNA"/>
</dbReference>
<feature type="compositionally biased region" description="Polar residues" evidence="1">
    <location>
        <begin position="38"/>
        <end position="49"/>
    </location>
</feature>
<evidence type="ECO:0000256" key="1">
    <source>
        <dbReference type="SAM" id="MobiDB-lite"/>
    </source>
</evidence>
<evidence type="ECO:0000259" key="2">
    <source>
        <dbReference type="Pfam" id="PF13391"/>
    </source>
</evidence>
<organism evidence="3 4">
    <name type="scientific">Boletus edulis BED1</name>
    <dbReference type="NCBI Taxonomy" id="1328754"/>
    <lineage>
        <taxon>Eukaryota</taxon>
        <taxon>Fungi</taxon>
        <taxon>Dikarya</taxon>
        <taxon>Basidiomycota</taxon>
        <taxon>Agaricomycotina</taxon>
        <taxon>Agaricomycetes</taxon>
        <taxon>Agaricomycetidae</taxon>
        <taxon>Boletales</taxon>
        <taxon>Boletineae</taxon>
        <taxon>Boletaceae</taxon>
        <taxon>Boletoideae</taxon>
        <taxon>Boletus</taxon>
    </lineage>
</organism>
<evidence type="ECO:0000313" key="3">
    <source>
        <dbReference type="EMBL" id="KAF8440088.1"/>
    </source>
</evidence>
<feature type="region of interest" description="Disordered" evidence="1">
    <location>
        <begin position="342"/>
        <end position="422"/>
    </location>
</feature>
<reference evidence="3" key="1">
    <citation type="submission" date="2019-10" db="EMBL/GenBank/DDBJ databases">
        <authorList>
            <consortium name="DOE Joint Genome Institute"/>
            <person name="Kuo A."/>
            <person name="Miyauchi S."/>
            <person name="Kiss E."/>
            <person name="Drula E."/>
            <person name="Kohler A."/>
            <person name="Sanchez-Garcia M."/>
            <person name="Andreopoulos B."/>
            <person name="Barry K.W."/>
            <person name="Bonito G."/>
            <person name="Buee M."/>
            <person name="Carver A."/>
            <person name="Chen C."/>
            <person name="Cichocki N."/>
            <person name="Clum A."/>
            <person name="Culley D."/>
            <person name="Crous P.W."/>
            <person name="Fauchery L."/>
            <person name="Girlanda M."/>
            <person name="Hayes R."/>
            <person name="Keri Z."/>
            <person name="LaButti K."/>
            <person name="Lipzen A."/>
            <person name="Lombard V."/>
            <person name="Magnuson J."/>
            <person name="Maillard F."/>
            <person name="Morin E."/>
            <person name="Murat C."/>
            <person name="Nolan M."/>
            <person name="Ohm R."/>
            <person name="Pangilinan J."/>
            <person name="Pereira M."/>
            <person name="Perotto S."/>
            <person name="Peter M."/>
            <person name="Riley R."/>
            <person name="Sitrit Y."/>
            <person name="Stielow B."/>
            <person name="Szollosi G."/>
            <person name="Zifcakova L."/>
            <person name="Stursova M."/>
            <person name="Spatafora J.W."/>
            <person name="Tedersoo L."/>
            <person name="Vaario L.-M."/>
            <person name="Yamada A."/>
            <person name="Yan M."/>
            <person name="Wang P."/>
            <person name="Xu J."/>
            <person name="Bruns T."/>
            <person name="Baldrian P."/>
            <person name="Vilgalys R."/>
            <person name="Henrissat B."/>
            <person name="Grigoriev I.V."/>
            <person name="Hibbett D."/>
            <person name="Nagy L.G."/>
            <person name="Martin F.M."/>
        </authorList>
    </citation>
    <scope>NUCLEOTIDE SEQUENCE</scope>
    <source>
        <strain evidence="3">BED1</strain>
    </source>
</reference>
<evidence type="ECO:0000313" key="4">
    <source>
        <dbReference type="Proteomes" id="UP001194468"/>
    </source>
</evidence>
<feature type="region of interest" description="Disordered" evidence="1">
    <location>
        <begin position="438"/>
        <end position="495"/>
    </location>
</feature>